<dbReference type="AlphaFoldDB" id="A0A6A5ZQ20"/>
<dbReference type="Proteomes" id="UP000799770">
    <property type="component" value="Unassembled WGS sequence"/>
</dbReference>
<protein>
    <recommendedName>
        <fullName evidence="4">FAR-17a/AIG1-like protein</fullName>
    </recommendedName>
</protein>
<organism evidence="2 3">
    <name type="scientific">Lophiotrema nucula</name>
    <dbReference type="NCBI Taxonomy" id="690887"/>
    <lineage>
        <taxon>Eukaryota</taxon>
        <taxon>Fungi</taxon>
        <taxon>Dikarya</taxon>
        <taxon>Ascomycota</taxon>
        <taxon>Pezizomycotina</taxon>
        <taxon>Dothideomycetes</taxon>
        <taxon>Pleosporomycetidae</taxon>
        <taxon>Pleosporales</taxon>
        <taxon>Lophiotremataceae</taxon>
        <taxon>Lophiotrema</taxon>
    </lineage>
</organism>
<evidence type="ECO:0000313" key="3">
    <source>
        <dbReference type="Proteomes" id="UP000799770"/>
    </source>
</evidence>
<evidence type="ECO:0000256" key="1">
    <source>
        <dbReference type="SAM" id="Phobius"/>
    </source>
</evidence>
<proteinExistence type="predicted"/>
<accession>A0A6A5ZQ20</accession>
<keyword evidence="1" id="KW-0812">Transmembrane</keyword>
<feature type="transmembrane region" description="Helical" evidence="1">
    <location>
        <begin position="213"/>
        <end position="235"/>
    </location>
</feature>
<feature type="transmembrane region" description="Helical" evidence="1">
    <location>
        <begin position="113"/>
        <end position="133"/>
    </location>
</feature>
<keyword evidence="1" id="KW-0472">Membrane</keyword>
<reference evidence="2" key="1">
    <citation type="journal article" date="2020" name="Stud. Mycol.">
        <title>101 Dothideomycetes genomes: a test case for predicting lifestyles and emergence of pathogens.</title>
        <authorList>
            <person name="Haridas S."/>
            <person name="Albert R."/>
            <person name="Binder M."/>
            <person name="Bloem J."/>
            <person name="Labutti K."/>
            <person name="Salamov A."/>
            <person name="Andreopoulos B."/>
            <person name="Baker S."/>
            <person name="Barry K."/>
            <person name="Bills G."/>
            <person name="Bluhm B."/>
            <person name="Cannon C."/>
            <person name="Castanera R."/>
            <person name="Culley D."/>
            <person name="Daum C."/>
            <person name="Ezra D."/>
            <person name="Gonzalez J."/>
            <person name="Henrissat B."/>
            <person name="Kuo A."/>
            <person name="Liang C."/>
            <person name="Lipzen A."/>
            <person name="Lutzoni F."/>
            <person name="Magnuson J."/>
            <person name="Mondo S."/>
            <person name="Nolan M."/>
            <person name="Ohm R."/>
            <person name="Pangilinan J."/>
            <person name="Park H.-J."/>
            <person name="Ramirez L."/>
            <person name="Alfaro M."/>
            <person name="Sun H."/>
            <person name="Tritt A."/>
            <person name="Yoshinaga Y."/>
            <person name="Zwiers L.-H."/>
            <person name="Turgeon B."/>
            <person name="Goodwin S."/>
            <person name="Spatafora J."/>
            <person name="Crous P."/>
            <person name="Grigoriev I."/>
        </authorList>
    </citation>
    <scope>NUCLEOTIDE SEQUENCE</scope>
    <source>
        <strain evidence="2">CBS 627.86</strain>
    </source>
</reference>
<sequence length="278" mass="31735">MAIFGRSKASGDTFDPTFRYETSWLLPPSVLFAIRAFLSLYAFVTIFFIFGWNGTHGLSEDSEHSFSFFTNLTYWGLAFYFLFSAVHTCSYWLTTRPLVNEWPRTLQVAHGMFYSTITVFPWIVTIVFWALLFSGRFPSQYSSWTNTSQHALNSAYALFEIILPRTPPLPFLHLITTILLLALYLALAYLTHTTEGFYVYSFLDIHKNGSGKTAAYIIGILVADIVVFLIVRYLIVLRVWVTERKLGKLGNFTSRGRQEISGDSEAQKCIELQNISGK</sequence>
<dbReference type="EMBL" id="ML977312">
    <property type="protein sequence ID" value="KAF2121084.1"/>
    <property type="molecule type" value="Genomic_DNA"/>
</dbReference>
<name>A0A6A5ZQ20_9PLEO</name>
<keyword evidence="3" id="KW-1185">Reference proteome</keyword>
<evidence type="ECO:0000313" key="2">
    <source>
        <dbReference type="EMBL" id="KAF2121084.1"/>
    </source>
</evidence>
<feature type="transmembrane region" description="Helical" evidence="1">
    <location>
        <begin position="171"/>
        <end position="193"/>
    </location>
</feature>
<gene>
    <name evidence="2" type="ORF">BDV96DRAFT_563551</name>
</gene>
<dbReference type="OrthoDB" id="419711at2759"/>
<dbReference type="PANTHER" id="PTHR12242">
    <property type="entry name" value="OS02G0130600 PROTEIN-RELATED"/>
    <property type="match status" value="1"/>
</dbReference>
<keyword evidence="1" id="KW-1133">Transmembrane helix</keyword>
<evidence type="ECO:0008006" key="4">
    <source>
        <dbReference type="Google" id="ProtNLM"/>
    </source>
</evidence>
<feature type="transmembrane region" description="Helical" evidence="1">
    <location>
        <begin position="72"/>
        <end position="93"/>
    </location>
</feature>
<dbReference type="PANTHER" id="PTHR12242:SF1">
    <property type="entry name" value="MYND-TYPE DOMAIN-CONTAINING PROTEIN"/>
    <property type="match status" value="1"/>
</dbReference>
<dbReference type="GO" id="GO:0016020">
    <property type="term" value="C:membrane"/>
    <property type="evidence" value="ECO:0007669"/>
    <property type="project" value="TreeGrafter"/>
</dbReference>
<feature type="transmembrane region" description="Helical" evidence="1">
    <location>
        <begin position="30"/>
        <end position="52"/>
    </location>
</feature>